<dbReference type="EMBL" id="CP024963">
    <property type="protein sequence ID" value="ATZ16917.1"/>
    <property type="molecule type" value="Genomic_DNA"/>
</dbReference>
<evidence type="ECO:0000313" key="1">
    <source>
        <dbReference type="EMBL" id="ATZ16917.1"/>
    </source>
</evidence>
<proteinExistence type="predicted"/>
<reference evidence="1 2" key="1">
    <citation type="submission" date="2017-11" db="EMBL/GenBank/DDBJ databases">
        <title>Genome sequence of Entomoplasma luminosum PIMN-1 (ATCC 49195).</title>
        <authorList>
            <person name="Lo W.-S."/>
            <person name="Gasparich G.E."/>
            <person name="Kuo C.-H."/>
        </authorList>
    </citation>
    <scope>NUCLEOTIDE SEQUENCE [LARGE SCALE GENOMIC DNA]</scope>
    <source>
        <strain evidence="1 2">PIMN-1</strain>
    </source>
</reference>
<keyword evidence="2" id="KW-1185">Reference proteome</keyword>
<dbReference type="AlphaFoldDB" id="A0A2K8NT16"/>
<dbReference type="KEGG" id="elj:ELUMI_v1c01920"/>
<gene>
    <name evidence="1" type="ORF">ELUMI_v1c01920</name>
</gene>
<protein>
    <submittedName>
        <fullName evidence="1">Uncharacterized protein</fullName>
    </submittedName>
</protein>
<evidence type="ECO:0000313" key="2">
    <source>
        <dbReference type="Proteomes" id="UP000232063"/>
    </source>
</evidence>
<dbReference type="Proteomes" id="UP000232063">
    <property type="component" value="Chromosome"/>
</dbReference>
<name>A0A2K8NT16_9MOLU</name>
<organism evidence="1 2">
    <name type="scientific">Williamsoniiplasma luminosum</name>
    <dbReference type="NCBI Taxonomy" id="214888"/>
    <lineage>
        <taxon>Bacteria</taxon>
        <taxon>Bacillati</taxon>
        <taxon>Mycoplasmatota</taxon>
        <taxon>Mollicutes</taxon>
        <taxon>Entomoplasmatales</taxon>
        <taxon>Williamsoniiplasma</taxon>
    </lineage>
</organism>
<accession>A0A2K8NT16</accession>
<sequence>MKKTKIIILSILSTALVSVPIITIVTGFNYNSSSNSLWSVANFKEPTTKTGWEMLRVDAINNKTKYFENVQNLAYDIAKENKDMEGNSMNDYISLCIAKKDDFQYYLVYVLREMLANANLYRITKDQSTYEIQGQDLENLIPFKLMNLTSNNSAYVIWNIVKEGPIALSDISLNPDIRNLVDLTFKEIVDLEEYDDQIDNLWNSGLKDYFAMKMSSLTKTELQNQKAKELQKLNEDLAKAEAEKQPPDVIQKILDQIDLKKLEIEVRFEQYDYQIDQMQKNITIFQKKLIDIISKTSGLDQEQLIEKIKNLPEYQIFMLSNFYFINYKEQVQLTYKIMQKVIPDLVQPDKFDISDQENDFMLKAKIERKNTMDLELKSSDGIIVNLNEILINNDLVNSGSLQEYKGK</sequence>